<dbReference type="EC" id="3.2.2.9" evidence="2"/>
<comment type="pathway">
    <text evidence="1">Amino-acid biosynthesis; L-methionine biosynthesis via salvage pathway; S-methyl-5-thio-alpha-D-ribose 1-phosphate from S-methyl-5'-thioadenosine (hydrolase route): step 1/2.</text>
</comment>
<evidence type="ECO:0000256" key="2">
    <source>
        <dbReference type="ARBA" id="ARBA00011974"/>
    </source>
</evidence>
<dbReference type="InterPro" id="IPR000845">
    <property type="entry name" value="Nucleoside_phosphorylase_d"/>
</dbReference>
<organism evidence="7 8">
    <name type="scientific">Longicatena caecimuris</name>
    <dbReference type="NCBI Taxonomy" id="1796635"/>
    <lineage>
        <taxon>Bacteria</taxon>
        <taxon>Bacillati</taxon>
        <taxon>Bacillota</taxon>
        <taxon>Erysipelotrichia</taxon>
        <taxon>Erysipelotrichales</taxon>
        <taxon>Erysipelotrichaceae</taxon>
        <taxon>Longicatena</taxon>
    </lineage>
</organism>
<dbReference type="GO" id="GO:0019284">
    <property type="term" value="P:L-methionine salvage from S-adenosylmethionine"/>
    <property type="evidence" value="ECO:0007669"/>
    <property type="project" value="TreeGrafter"/>
</dbReference>
<keyword evidence="3" id="KW-0028">Amino-acid biosynthesis</keyword>
<evidence type="ECO:0000256" key="1">
    <source>
        <dbReference type="ARBA" id="ARBA00004945"/>
    </source>
</evidence>
<dbReference type="CDD" id="cd09008">
    <property type="entry name" value="MTAN"/>
    <property type="match status" value="1"/>
</dbReference>
<dbReference type="GO" id="GO:0005829">
    <property type="term" value="C:cytosol"/>
    <property type="evidence" value="ECO:0007669"/>
    <property type="project" value="TreeGrafter"/>
</dbReference>
<keyword evidence="5" id="KW-0486">Methionine biosynthesis</keyword>
<evidence type="ECO:0000313" key="8">
    <source>
        <dbReference type="Proteomes" id="UP000295773"/>
    </source>
</evidence>
<dbReference type="EMBL" id="SMBP01000013">
    <property type="protein sequence ID" value="TCU58462.1"/>
    <property type="molecule type" value="Genomic_DNA"/>
</dbReference>
<dbReference type="GO" id="GO:0008782">
    <property type="term" value="F:adenosylhomocysteine nucleosidase activity"/>
    <property type="evidence" value="ECO:0007669"/>
    <property type="project" value="UniProtKB-EC"/>
</dbReference>
<sequence length="225" mass="24528">MIGIIAAMDKEMDAITSLLTNKEEYKVSGIAMVKGSIKGKNVMVMKSGVGKGNAAMATTILFENFVITAVINIGTAGGLKKEQQVLDAVLSTRVVQHDFDTSIIDGNDGLGLYYDADAKLIDVCDQVLTSMGVRVFRGLVASGDQFIAEDEKRERIETLFPDAICAEMEAGAIAQVCSHYHVPFVVLRSLSDVAHKEDSQMDFLTYVEHAAKRSATLCQEFMEFM</sequence>
<keyword evidence="8" id="KW-1185">Reference proteome</keyword>
<feature type="domain" description="Nucleoside phosphorylase" evidence="6">
    <location>
        <begin position="2"/>
        <end position="221"/>
    </location>
</feature>
<dbReference type="AlphaFoldDB" id="A0A4R3T9X6"/>
<keyword evidence="4" id="KW-0378">Hydrolase</keyword>
<dbReference type="UniPathway" id="UPA00904">
    <property type="reaction ID" value="UER00871"/>
</dbReference>
<reference evidence="7 8" key="1">
    <citation type="submission" date="2019-03" db="EMBL/GenBank/DDBJ databases">
        <title>Genomic Encyclopedia of Type Strains, Phase IV (KMG-IV): sequencing the most valuable type-strain genomes for metagenomic binning, comparative biology and taxonomic classification.</title>
        <authorList>
            <person name="Goeker M."/>
        </authorList>
    </citation>
    <scope>NUCLEOTIDE SEQUENCE [LARGE SCALE GENOMIC DNA]</scope>
    <source>
        <strain evidence="7 8">DSM 29481</strain>
    </source>
</reference>
<evidence type="ECO:0000256" key="5">
    <source>
        <dbReference type="ARBA" id="ARBA00023167"/>
    </source>
</evidence>
<accession>A0A4R3T9X6</accession>
<proteinExistence type="predicted"/>
<dbReference type="InterPro" id="IPR010049">
    <property type="entry name" value="MTA_SAH_Nsdase"/>
</dbReference>
<evidence type="ECO:0000256" key="4">
    <source>
        <dbReference type="ARBA" id="ARBA00022801"/>
    </source>
</evidence>
<dbReference type="SUPFAM" id="SSF53167">
    <property type="entry name" value="Purine and uridine phosphorylases"/>
    <property type="match status" value="1"/>
</dbReference>
<dbReference type="RefSeq" id="WP_132225022.1">
    <property type="nucleotide sequence ID" value="NZ_JANKBG010000013.1"/>
</dbReference>
<dbReference type="Gene3D" id="3.40.50.1580">
    <property type="entry name" value="Nucleoside phosphorylase domain"/>
    <property type="match status" value="1"/>
</dbReference>
<dbReference type="NCBIfam" id="NF004079">
    <property type="entry name" value="PRK05584.1"/>
    <property type="match status" value="1"/>
</dbReference>
<dbReference type="PANTHER" id="PTHR46832">
    <property type="entry name" value="5'-METHYLTHIOADENOSINE/S-ADENOSYLHOMOCYSTEINE NUCLEOSIDASE"/>
    <property type="match status" value="1"/>
</dbReference>
<dbReference type="GO" id="GO:0009164">
    <property type="term" value="P:nucleoside catabolic process"/>
    <property type="evidence" value="ECO:0007669"/>
    <property type="project" value="InterPro"/>
</dbReference>
<dbReference type="InterPro" id="IPR035994">
    <property type="entry name" value="Nucleoside_phosphorylase_sf"/>
</dbReference>
<evidence type="ECO:0000256" key="3">
    <source>
        <dbReference type="ARBA" id="ARBA00022605"/>
    </source>
</evidence>
<protein>
    <recommendedName>
        <fullName evidence="2">adenosylhomocysteine nucleosidase</fullName>
        <ecNumber evidence="2">3.2.2.9</ecNumber>
    </recommendedName>
</protein>
<name>A0A4R3T9X6_9FIRM</name>
<gene>
    <name evidence="7" type="ORF">EDD61_11386</name>
</gene>
<comment type="caution">
    <text evidence="7">The sequence shown here is derived from an EMBL/GenBank/DDBJ whole genome shotgun (WGS) entry which is preliminary data.</text>
</comment>
<evidence type="ECO:0000313" key="7">
    <source>
        <dbReference type="EMBL" id="TCU58462.1"/>
    </source>
</evidence>
<dbReference type="NCBIfam" id="TIGR01704">
    <property type="entry name" value="MTA_SAH-Nsdase"/>
    <property type="match status" value="1"/>
</dbReference>
<evidence type="ECO:0000259" key="6">
    <source>
        <dbReference type="Pfam" id="PF01048"/>
    </source>
</evidence>
<dbReference type="Pfam" id="PF01048">
    <property type="entry name" value="PNP_UDP_1"/>
    <property type="match status" value="1"/>
</dbReference>
<dbReference type="PANTHER" id="PTHR46832:SF1">
    <property type="entry name" value="5'-METHYLTHIOADENOSINE_S-ADENOSYLHOMOCYSTEINE NUCLEOSIDASE"/>
    <property type="match status" value="1"/>
</dbReference>
<dbReference type="GO" id="GO:0008930">
    <property type="term" value="F:methylthioadenosine nucleosidase activity"/>
    <property type="evidence" value="ECO:0007669"/>
    <property type="project" value="InterPro"/>
</dbReference>
<dbReference type="GO" id="GO:0019509">
    <property type="term" value="P:L-methionine salvage from methylthioadenosine"/>
    <property type="evidence" value="ECO:0007669"/>
    <property type="project" value="UniProtKB-UniPathway"/>
</dbReference>
<dbReference type="Proteomes" id="UP000295773">
    <property type="component" value="Unassembled WGS sequence"/>
</dbReference>